<dbReference type="EMBL" id="BOPG01000006">
    <property type="protein sequence ID" value="GIJ53384.1"/>
    <property type="molecule type" value="Genomic_DNA"/>
</dbReference>
<keyword evidence="2" id="KW-1185">Reference proteome</keyword>
<gene>
    <name evidence="1" type="ORF">Vau01_009000</name>
</gene>
<reference evidence="1" key="1">
    <citation type="submission" date="2021-01" db="EMBL/GenBank/DDBJ databases">
        <title>Whole genome shotgun sequence of Virgisporangium aurantiacum NBRC 16421.</title>
        <authorList>
            <person name="Komaki H."/>
            <person name="Tamura T."/>
        </authorList>
    </citation>
    <scope>NUCLEOTIDE SEQUENCE</scope>
    <source>
        <strain evidence="1">NBRC 16421</strain>
    </source>
</reference>
<comment type="caution">
    <text evidence="1">The sequence shown here is derived from an EMBL/GenBank/DDBJ whole genome shotgun (WGS) entry which is preliminary data.</text>
</comment>
<evidence type="ECO:0000313" key="2">
    <source>
        <dbReference type="Proteomes" id="UP000612585"/>
    </source>
</evidence>
<dbReference type="RefSeq" id="WP_203987496.1">
    <property type="nucleotide sequence ID" value="NZ_BOPG01000006.1"/>
</dbReference>
<name>A0A8J3YXA8_9ACTN</name>
<sequence>MTGNIDMRRDALISLLGGPGPAETACRQALHGEAEYVVYAEKMAAEQLANSYARRMRAMERVGTPTVGFPEAVAALRAHAPGEVVIGSVTVENPPVHFQLFFTADADRLVACLGVDQSPAL</sequence>
<proteinExistence type="predicted"/>
<protein>
    <submittedName>
        <fullName evidence="1">Uncharacterized protein</fullName>
    </submittedName>
</protein>
<evidence type="ECO:0000313" key="1">
    <source>
        <dbReference type="EMBL" id="GIJ53384.1"/>
    </source>
</evidence>
<dbReference type="AlphaFoldDB" id="A0A8J3YXA8"/>
<organism evidence="1 2">
    <name type="scientific">Virgisporangium aurantiacum</name>
    <dbReference type="NCBI Taxonomy" id="175570"/>
    <lineage>
        <taxon>Bacteria</taxon>
        <taxon>Bacillati</taxon>
        <taxon>Actinomycetota</taxon>
        <taxon>Actinomycetes</taxon>
        <taxon>Micromonosporales</taxon>
        <taxon>Micromonosporaceae</taxon>
        <taxon>Virgisporangium</taxon>
    </lineage>
</organism>
<dbReference type="Proteomes" id="UP000612585">
    <property type="component" value="Unassembled WGS sequence"/>
</dbReference>
<accession>A0A8J3YXA8</accession>